<organism evidence="7 8">
    <name type="scientific">Sphaerimonospora thailandensis</name>
    <dbReference type="NCBI Taxonomy" id="795644"/>
    <lineage>
        <taxon>Bacteria</taxon>
        <taxon>Bacillati</taxon>
        <taxon>Actinomycetota</taxon>
        <taxon>Actinomycetes</taxon>
        <taxon>Streptosporangiales</taxon>
        <taxon>Streptosporangiaceae</taxon>
        <taxon>Sphaerimonospora</taxon>
    </lineage>
</organism>
<dbReference type="GO" id="GO:0016042">
    <property type="term" value="P:lipid catabolic process"/>
    <property type="evidence" value="ECO:0007669"/>
    <property type="project" value="UniProtKB-UniRule"/>
</dbReference>
<keyword evidence="3 4" id="KW-0443">Lipid metabolism</keyword>
<feature type="active site" description="Nucleophile" evidence="4">
    <location>
        <position position="38"/>
    </location>
</feature>
<feature type="short sequence motif" description="GXSXG" evidence="4">
    <location>
        <begin position="36"/>
        <end position="40"/>
    </location>
</feature>
<dbReference type="InterPro" id="IPR002641">
    <property type="entry name" value="PNPLA_dom"/>
</dbReference>
<feature type="domain" description="PNPLA" evidence="6">
    <location>
        <begin position="5"/>
        <end position="209"/>
    </location>
</feature>
<evidence type="ECO:0000259" key="6">
    <source>
        <dbReference type="PROSITE" id="PS51635"/>
    </source>
</evidence>
<feature type="region of interest" description="Disordered" evidence="5">
    <location>
        <begin position="304"/>
        <end position="338"/>
    </location>
</feature>
<dbReference type="PANTHER" id="PTHR14226">
    <property type="entry name" value="NEUROPATHY TARGET ESTERASE/SWISS CHEESE D.MELANOGASTER"/>
    <property type="match status" value="1"/>
</dbReference>
<accession>A0A8J3RAR0</accession>
<proteinExistence type="predicted"/>
<evidence type="ECO:0000256" key="3">
    <source>
        <dbReference type="ARBA" id="ARBA00023098"/>
    </source>
</evidence>
<dbReference type="EMBL" id="BOOG01000026">
    <property type="protein sequence ID" value="GIH70851.1"/>
    <property type="molecule type" value="Genomic_DNA"/>
</dbReference>
<dbReference type="PROSITE" id="PS51635">
    <property type="entry name" value="PNPLA"/>
    <property type="match status" value="1"/>
</dbReference>
<evidence type="ECO:0000313" key="7">
    <source>
        <dbReference type="EMBL" id="GIH70851.1"/>
    </source>
</evidence>
<evidence type="ECO:0000256" key="4">
    <source>
        <dbReference type="PROSITE-ProRule" id="PRU01161"/>
    </source>
</evidence>
<sequence>MTTVFVLWGGGSVGAAQVGMLRALTARGVRADMVVGASVGALNGAYYAARPDAEGVEDLARLWLSVSGHDVYPLSSRDALRTLVDSLPFHPLRGALQAFGTLNYTFPFNPLTFVGGLLGGRNHLFDNHSLRRFLERILPVENLEDARLPLSVLTTDVLSGQAVLLSRGPALPALLASTAMPAIYPNVRIGDRVLMDGGVADRTVLDQAVNAGADEVYVLSAGFSCPLPEPPSTVIAMALHGFNLLSELRISASIRRNQDRTAIHVLPPLYPVEVLPIDFRQTAGLIERATESTLHWLERHEPKPGLARPLYDSVTDDGPSARAAPVPSRDARTPLTAD</sequence>
<dbReference type="Proteomes" id="UP000610966">
    <property type="component" value="Unassembled WGS sequence"/>
</dbReference>
<feature type="active site" description="Proton acceptor" evidence="4">
    <location>
        <position position="196"/>
    </location>
</feature>
<keyword evidence="8" id="KW-1185">Reference proteome</keyword>
<dbReference type="Gene3D" id="3.40.1090.10">
    <property type="entry name" value="Cytosolic phospholipase A2 catalytic domain"/>
    <property type="match status" value="2"/>
</dbReference>
<evidence type="ECO:0000313" key="8">
    <source>
        <dbReference type="Proteomes" id="UP000610966"/>
    </source>
</evidence>
<dbReference type="PANTHER" id="PTHR14226:SF29">
    <property type="entry name" value="NEUROPATHY TARGET ESTERASE SWS"/>
    <property type="match status" value="1"/>
</dbReference>
<feature type="short sequence motif" description="GXGXXG" evidence="4">
    <location>
        <begin position="9"/>
        <end position="14"/>
    </location>
</feature>
<feature type="short sequence motif" description="DGA/G" evidence="4">
    <location>
        <begin position="196"/>
        <end position="198"/>
    </location>
</feature>
<protein>
    <submittedName>
        <fullName evidence="7">Hypothetical patatin-like protein</fullName>
    </submittedName>
</protein>
<evidence type="ECO:0000256" key="2">
    <source>
        <dbReference type="ARBA" id="ARBA00022963"/>
    </source>
</evidence>
<name>A0A8J3RAR0_9ACTN</name>
<dbReference type="AlphaFoldDB" id="A0A8J3RAR0"/>
<keyword evidence="2 4" id="KW-0442">Lipid degradation</keyword>
<reference evidence="7" key="1">
    <citation type="submission" date="2021-01" db="EMBL/GenBank/DDBJ databases">
        <title>Whole genome shotgun sequence of Sphaerimonospora thailandensis NBRC 107569.</title>
        <authorList>
            <person name="Komaki H."/>
            <person name="Tamura T."/>
        </authorList>
    </citation>
    <scope>NUCLEOTIDE SEQUENCE</scope>
    <source>
        <strain evidence="7">NBRC 107569</strain>
    </source>
</reference>
<dbReference type="Pfam" id="PF01734">
    <property type="entry name" value="Patatin"/>
    <property type="match status" value="1"/>
</dbReference>
<evidence type="ECO:0000256" key="5">
    <source>
        <dbReference type="SAM" id="MobiDB-lite"/>
    </source>
</evidence>
<keyword evidence="1 4" id="KW-0378">Hydrolase</keyword>
<comment type="caution">
    <text evidence="7">The sequence shown here is derived from an EMBL/GenBank/DDBJ whole genome shotgun (WGS) entry which is preliminary data.</text>
</comment>
<evidence type="ECO:0000256" key="1">
    <source>
        <dbReference type="ARBA" id="ARBA00022801"/>
    </source>
</evidence>
<gene>
    <name evidence="7" type="ORF">Mth01_31040</name>
</gene>
<dbReference type="RefSeq" id="WP_204016556.1">
    <property type="nucleotide sequence ID" value="NZ_BOOG01000026.1"/>
</dbReference>
<dbReference type="InterPro" id="IPR050301">
    <property type="entry name" value="NTE"/>
</dbReference>
<dbReference type="SUPFAM" id="SSF52151">
    <property type="entry name" value="FabD/lysophospholipase-like"/>
    <property type="match status" value="1"/>
</dbReference>
<dbReference type="InterPro" id="IPR016035">
    <property type="entry name" value="Acyl_Trfase/lysoPLipase"/>
</dbReference>
<dbReference type="GO" id="GO:0016787">
    <property type="term" value="F:hydrolase activity"/>
    <property type="evidence" value="ECO:0007669"/>
    <property type="project" value="UniProtKB-UniRule"/>
</dbReference>